<protein>
    <submittedName>
        <fullName evidence="2">Glucuronyl hydrolase</fullName>
    </submittedName>
</protein>
<organism evidence="2 3">
    <name type="scientific">Flavisolibacter tropicus</name>
    <dbReference type="NCBI Taxonomy" id="1492898"/>
    <lineage>
        <taxon>Bacteria</taxon>
        <taxon>Pseudomonadati</taxon>
        <taxon>Bacteroidota</taxon>
        <taxon>Chitinophagia</taxon>
        <taxon>Chitinophagales</taxon>
        <taxon>Chitinophagaceae</taxon>
        <taxon>Flavisolibacter</taxon>
    </lineage>
</organism>
<keyword evidence="1 2" id="KW-0378">Hydrolase</keyword>
<dbReference type="OrthoDB" id="6381507at2"/>
<name>A0A172TRL5_9BACT</name>
<reference evidence="2 3" key="2">
    <citation type="journal article" date="2016" name="Int. J. Syst. Evol. Microbiol.">
        <title>Flavisolibacter tropicus sp. nov., isolated from tropical soil.</title>
        <authorList>
            <person name="Lee J.J."/>
            <person name="Kang M.S."/>
            <person name="Kim G.S."/>
            <person name="Lee C.S."/>
            <person name="Lim S."/>
            <person name="Lee J."/>
            <person name="Roh S.H."/>
            <person name="Kang H."/>
            <person name="Ha J.M."/>
            <person name="Bae S."/>
            <person name="Jung H.Y."/>
            <person name="Kim M.K."/>
        </authorList>
    </citation>
    <scope>NUCLEOTIDE SEQUENCE [LARGE SCALE GENOMIC DNA]</scope>
    <source>
        <strain evidence="2 3">LCS9</strain>
    </source>
</reference>
<dbReference type="AlphaFoldDB" id="A0A172TRL5"/>
<dbReference type="InterPro" id="IPR012341">
    <property type="entry name" value="6hp_glycosidase-like_sf"/>
</dbReference>
<evidence type="ECO:0000313" key="2">
    <source>
        <dbReference type="EMBL" id="ANE49711.1"/>
    </source>
</evidence>
<gene>
    <name evidence="2" type="ORF">SY85_03570</name>
</gene>
<dbReference type="Gene3D" id="3.40.50.880">
    <property type="match status" value="1"/>
</dbReference>
<evidence type="ECO:0000256" key="1">
    <source>
        <dbReference type="ARBA" id="ARBA00022801"/>
    </source>
</evidence>
<dbReference type="EMBL" id="CP011390">
    <property type="protein sequence ID" value="ANE49711.1"/>
    <property type="molecule type" value="Genomic_DNA"/>
</dbReference>
<dbReference type="InterPro" id="IPR029062">
    <property type="entry name" value="Class_I_gatase-like"/>
</dbReference>
<dbReference type="STRING" id="1492898.SY85_03570"/>
<dbReference type="InterPro" id="IPR008928">
    <property type="entry name" value="6-hairpin_glycosidase_sf"/>
</dbReference>
<dbReference type="GO" id="GO:0016787">
    <property type="term" value="F:hydrolase activity"/>
    <property type="evidence" value="ECO:0007669"/>
    <property type="project" value="UniProtKB-KW"/>
</dbReference>
<dbReference type="SUPFAM" id="SSF52317">
    <property type="entry name" value="Class I glutamine amidotransferase-like"/>
    <property type="match status" value="1"/>
</dbReference>
<keyword evidence="3" id="KW-1185">Reference proteome</keyword>
<dbReference type="PANTHER" id="PTHR33886:SF8">
    <property type="entry name" value="UNSATURATED RHAMNOGALACTURONAN HYDROLASE (EUROFUNG)"/>
    <property type="match status" value="1"/>
</dbReference>
<dbReference type="InterPro" id="IPR052043">
    <property type="entry name" value="PolySaccharide_Degr_Enz"/>
</dbReference>
<dbReference type="Pfam" id="PF07470">
    <property type="entry name" value="Glyco_hydro_88"/>
    <property type="match status" value="1"/>
</dbReference>
<dbReference type="Gene3D" id="1.50.10.10">
    <property type="match status" value="1"/>
</dbReference>
<evidence type="ECO:0000313" key="3">
    <source>
        <dbReference type="Proteomes" id="UP000077177"/>
    </source>
</evidence>
<reference evidence="3" key="1">
    <citation type="submission" date="2015-01" db="EMBL/GenBank/DDBJ databases">
        <title>Flavisolibacter sp./LCS9/ whole genome sequencing.</title>
        <authorList>
            <person name="Kim M.K."/>
            <person name="Srinivasan S."/>
            <person name="Lee J.-J."/>
        </authorList>
    </citation>
    <scope>NUCLEOTIDE SEQUENCE [LARGE SCALE GENOMIC DNA]</scope>
    <source>
        <strain evidence="3">LCS9</strain>
    </source>
</reference>
<dbReference type="SUPFAM" id="SSF48208">
    <property type="entry name" value="Six-hairpin glycosidases"/>
    <property type="match status" value="1"/>
</dbReference>
<dbReference type="PANTHER" id="PTHR33886">
    <property type="entry name" value="UNSATURATED RHAMNOGALACTURONAN HYDROLASE (EUROFUNG)"/>
    <property type="match status" value="1"/>
</dbReference>
<sequence length="640" mass="72397">MKKFLTIALSIIVFQSNSQQWSQQLATTAMNLWKDSFLIEGDKAAKWRYDQGVILKGIEGIWTATGDAKWFNYIQKSMDFYVQEDGTIKGYKPTEYNIDHVNNGKLLLLLYRVTGKTKYKKAADLLRTQLLTHPRTAEGGFWHKKIYPYQMWLDGLYMGQPFYAEYASVFGEDTAFADIARQFTLIERHARDPKTGLLYHGWDESRQEKWADKTTGLSPNVWGRALGWYGMAMVDVLDYFPASHPGRDSIISILNRFAKAVTSIQDKKTGLWYDVPNKPTKAKNYVEASASSMLVYALAKGVRKGYLPSSYLANAKKGYEGILKQFVKVENGQTNLYGTVAVSGLGGKPYRDGSFEYYMSEPVIVNDPKGMGAFINAAVEMEMIPTLPFGKGKKVVLDYYFNNERKKDDNGNLVRHHYTWEDKSNGGYSLFGEVFNKYGVEKHSLAVAPTPKNLSDADIYIMIDPDFPKENKTPNYIEPAHIDAIYNWVKEGGVLLMFANDTNNVEFQHYNQLAERFGIHFNQNARNMVVGNEFSIGTFQTPANHSIFKTAKTLYLKEICTLKLTAPAKAVLADNGDNIIAVSKVGKGTVFAVGDPWFYNEYIDGRKLPATLENYKAVEDLVKWAIKQVPVKNNKSLAKK</sequence>
<dbReference type="InterPro" id="IPR010905">
    <property type="entry name" value="Glyco_hydro_88"/>
</dbReference>
<dbReference type="PATRIC" id="fig|1492898.3.peg.778"/>
<dbReference type="GO" id="GO:0005975">
    <property type="term" value="P:carbohydrate metabolic process"/>
    <property type="evidence" value="ECO:0007669"/>
    <property type="project" value="InterPro"/>
</dbReference>
<accession>A0A172TRL5</accession>
<dbReference type="KEGG" id="fla:SY85_03570"/>
<dbReference type="Proteomes" id="UP000077177">
    <property type="component" value="Chromosome"/>
</dbReference>
<proteinExistence type="predicted"/>
<dbReference type="RefSeq" id="WP_066401845.1">
    <property type="nucleotide sequence ID" value="NZ_CP011390.1"/>
</dbReference>